<dbReference type="RefSeq" id="WP_379877160.1">
    <property type="nucleotide sequence ID" value="NZ_JBHUIP010000012.1"/>
</dbReference>
<dbReference type="InterPro" id="IPR000182">
    <property type="entry name" value="GNAT_dom"/>
</dbReference>
<sequence>MTAGPVLQPAGIAHVEVLAALHGASFAEAWTVETMVGLLDGNGSFAFIATNPDPVGFVIARLTVGEGEILSIGVLPSARGTGIGRALLSAVTRRMAGQGAEMLFLEVAETNQAARALYQGFGFVPVGRRKNYYDNPDGTHDDAIVMRRDLFV</sequence>
<comment type="catalytic activity">
    <reaction evidence="5">
        <text>N-terminal L-alanyl-[ribosomal protein bS18] + acetyl-CoA = N-terminal N(alpha)-acetyl-L-alanyl-[ribosomal protein bS18] + CoA + H(+)</text>
        <dbReference type="Rhea" id="RHEA:43756"/>
        <dbReference type="Rhea" id="RHEA-COMP:10676"/>
        <dbReference type="Rhea" id="RHEA-COMP:10677"/>
        <dbReference type="ChEBI" id="CHEBI:15378"/>
        <dbReference type="ChEBI" id="CHEBI:57287"/>
        <dbReference type="ChEBI" id="CHEBI:57288"/>
        <dbReference type="ChEBI" id="CHEBI:64718"/>
        <dbReference type="ChEBI" id="CHEBI:83683"/>
        <dbReference type="EC" id="2.3.1.266"/>
    </reaction>
</comment>
<organism evidence="7 8">
    <name type="scientific">Lacibacterium aquatile</name>
    <dbReference type="NCBI Taxonomy" id="1168082"/>
    <lineage>
        <taxon>Bacteria</taxon>
        <taxon>Pseudomonadati</taxon>
        <taxon>Pseudomonadota</taxon>
        <taxon>Alphaproteobacteria</taxon>
        <taxon>Rhodospirillales</taxon>
        <taxon>Rhodospirillaceae</taxon>
    </lineage>
</organism>
<dbReference type="EMBL" id="JBHUIP010000012">
    <property type="protein sequence ID" value="MFD2264121.1"/>
    <property type="molecule type" value="Genomic_DNA"/>
</dbReference>
<evidence type="ECO:0000256" key="4">
    <source>
        <dbReference type="ARBA" id="ARBA00023315"/>
    </source>
</evidence>
<comment type="caution">
    <text evidence="7">The sequence shown here is derived from an EMBL/GenBank/DDBJ whole genome shotgun (WGS) entry which is preliminary data.</text>
</comment>
<keyword evidence="4 7" id="KW-0012">Acyltransferase</keyword>
<evidence type="ECO:0000313" key="7">
    <source>
        <dbReference type="EMBL" id="MFD2264121.1"/>
    </source>
</evidence>
<keyword evidence="3 7" id="KW-0808">Transferase</keyword>
<dbReference type="Gene3D" id="3.40.630.30">
    <property type="match status" value="1"/>
</dbReference>
<dbReference type="PANTHER" id="PTHR43420">
    <property type="entry name" value="ACETYLTRANSFERASE"/>
    <property type="match status" value="1"/>
</dbReference>
<keyword evidence="7" id="KW-0687">Ribonucleoprotein</keyword>
<evidence type="ECO:0000256" key="3">
    <source>
        <dbReference type="ARBA" id="ARBA00022679"/>
    </source>
</evidence>
<feature type="domain" description="N-acetyltransferase" evidence="6">
    <location>
        <begin position="5"/>
        <end position="151"/>
    </location>
</feature>
<dbReference type="GO" id="GO:0008999">
    <property type="term" value="F:protein-N-terminal-alanine acetyltransferase activity"/>
    <property type="evidence" value="ECO:0007669"/>
    <property type="project" value="UniProtKB-EC"/>
</dbReference>
<evidence type="ECO:0000256" key="1">
    <source>
        <dbReference type="ARBA" id="ARBA00005395"/>
    </source>
</evidence>
<comment type="subcellular location">
    <subcellularLocation>
        <location evidence="5">Cytoplasm</location>
    </subcellularLocation>
</comment>
<dbReference type="GO" id="GO:0005840">
    <property type="term" value="C:ribosome"/>
    <property type="evidence" value="ECO:0007669"/>
    <property type="project" value="UniProtKB-KW"/>
</dbReference>
<dbReference type="InterPro" id="IPR050680">
    <property type="entry name" value="YpeA/RimI_acetyltransf"/>
</dbReference>
<keyword evidence="2 5" id="KW-0963">Cytoplasm</keyword>
<dbReference type="Proteomes" id="UP001597295">
    <property type="component" value="Unassembled WGS sequence"/>
</dbReference>
<dbReference type="EC" id="2.3.1.266" evidence="5"/>
<gene>
    <name evidence="7" type="primary">rimI</name>
    <name evidence="7" type="ORF">ACFSM5_14565</name>
</gene>
<protein>
    <recommendedName>
        <fullName evidence="5">[Ribosomal protein bS18]-alanine N-acetyltransferase</fullName>
        <ecNumber evidence="5">2.3.1.266</ecNumber>
    </recommendedName>
</protein>
<accession>A0ABW5DVX4</accession>
<evidence type="ECO:0000259" key="6">
    <source>
        <dbReference type="PROSITE" id="PS51186"/>
    </source>
</evidence>
<dbReference type="NCBIfam" id="TIGR01575">
    <property type="entry name" value="rimI"/>
    <property type="match status" value="1"/>
</dbReference>
<dbReference type="SUPFAM" id="SSF55729">
    <property type="entry name" value="Acyl-CoA N-acyltransferases (Nat)"/>
    <property type="match status" value="1"/>
</dbReference>
<keyword evidence="8" id="KW-1185">Reference proteome</keyword>
<dbReference type="InterPro" id="IPR006464">
    <property type="entry name" value="AcTrfase_RimI/Ard1"/>
</dbReference>
<name>A0ABW5DVX4_9PROT</name>
<comment type="function">
    <text evidence="5">Acetylates the N-terminal alanine of ribosomal protein bS18.</text>
</comment>
<dbReference type="CDD" id="cd04301">
    <property type="entry name" value="NAT_SF"/>
    <property type="match status" value="1"/>
</dbReference>
<dbReference type="PROSITE" id="PS51186">
    <property type="entry name" value="GNAT"/>
    <property type="match status" value="1"/>
</dbReference>
<reference evidence="8" key="1">
    <citation type="journal article" date="2019" name="Int. J. Syst. Evol. Microbiol.">
        <title>The Global Catalogue of Microorganisms (GCM) 10K type strain sequencing project: providing services to taxonomists for standard genome sequencing and annotation.</title>
        <authorList>
            <consortium name="The Broad Institute Genomics Platform"/>
            <consortium name="The Broad Institute Genome Sequencing Center for Infectious Disease"/>
            <person name="Wu L."/>
            <person name="Ma J."/>
        </authorList>
    </citation>
    <scope>NUCLEOTIDE SEQUENCE [LARGE SCALE GENOMIC DNA]</scope>
    <source>
        <strain evidence="8">CGMCC 1.19062</strain>
    </source>
</reference>
<dbReference type="PANTHER" id="PTHR43420:SF44">
    <property type="entry name" value="ACETYLTRANSFERASE YPEA"/>
    <property type="match status" value="1"/>
</dbReference>
<proteinExistence type="inferred from homology"/>
<evidence type="ECO:0000313" key="8">
    <source>
        <dbReference type="Proteomes" id="UP001597295"/>
    </source>
</evidence>
<dbReference type="Pfam" id="PF00583">
    <property type="entry name" value="Acetyltransf_1"/>
    <property type="match status" value="1"/>
</dbReference>
<comment type="similarity">
    <text evidence="1 5">Belongs to the acetyltransferase family. RimI subfamily.</text>
</comment>
<evidence type="ECO:0000256" key="5">
    <source>
        <dbReference type="RuleBase" id="RU363094"/>
    </source>
</evidence>
<dbReference type="InterPro" id="IPR016181">
    <property type="entry name" value="Acyl_CoA_acyltransferase"/>
</dbReference>
<keyword evidence="7" id="KW-0689">Ribosomal protein</keyword>
<evidence type="ECO:0000256" key="2">
    <source>
        <dbReference type="ARBA" id="ARBA00022490"/>
    </source>
</evidence>